<organism evidence="1">
    <name type="scientific">Lepeophtheirus salmonis</name>
    <name type="common">Salmon louse</name>
    <name type="synonym">Caligus salmonis</name>
    <dbReference type="NCBI Taxonomy" id="72036"/>
    <lineage>
        <taxon>Eukaryota</taxon>
        <taxon>Metazoa</taxon>
        <taxon>Ecdysozoa</taxon>
        <taxon>Arthropoda</taxon>
        <taxon>Crustacea</taxon>
        <taxon>Multicrustacea</taxon>
        <taxon>Hexanauplia</taxon>
        <taxon>Copepoda</taxon>
        <taxon>Siphonostomatoida</taxon>
        <taxon>Caligidae</taxon>
        <taxon>Lepeophtheirus</taxon>
    </lineage>
</organism>
<reference evidence="1" key="1">
    <citation type="submission" date="2014-05" db="EMBL/GenBank/DDBJ databases">
        <authorList>
            <person name="Chronopoulou M."/>
        </authorList>
    </citation>
    <scope>NUCLEOTIDE SEQUENCE</scope>
    <source>
        <tissue evidence="1">Whole organism</tissue>
    </source>
</reference>
<accession>A0A0K2TVX8</accession>
<dbReference type="AlphaFoldDB" id="A0A0K2TVX8"/>
<proteinExistence type="predicted"/>
<name>A0A0K2TVX8_LEPSM</name>
<protein>
    <submittedName>
        <fullName evidence="1">Uncharacterized protein</fullName>
    </submittedName>
</protein>
<sequence>MVCLFTYDDELLITFKRFGIPLSTPFRKLSSSYTHRRKKNIM</sequence>
<dbReference type="EMBL" id="HACA01012175">
    <property type="protein sequence ID" value="CDW29536.1"/>
    <property type="molecule type" value="Transcribed_RNA"/>
</dbReference>
<evidence type="ECO:0000313" key="1">
    <source>
        <dbReference type="EMBL" id="CDW29536.1"/>
    </source>
</evidence>